<dbReference type="AlphaFoldDB" id="A0A679IN11"/>
<proteinExistence type="inferred from homology"/>
<dbReference type="KEGG" id="esg:EsVE80_21790"/>
<keyword evidence="7" id="KW-1185">Reference proteome</keyword>
<evidence type="ECO:0000313" key="6">
    <source>
        <dbReference type="EMBL" id="BCA86656.1"/>
    </source>
</evidence>
<dbReference type="EMBL" id="AP022822">
    <property type="protein sequence ID" value="BCA86656.1"/>
    <property type="molecule type" value="Genomic_DNA"/>
</dbReference>
<keyword evidence="1" id="KW-0540">Nuclease</keyword>
<reference evidence="6 7" key="1">
    <citation type="submission" date="2020-02" db="EMBL/GenBank/DDBJ databases">
        <title>Characterization of vanA genotype vancomycin-resistant Enterococcus saigonensis VE80.</title>
        <authorList>
            <person name="Harada T."/>
            <person name="Motooka D."/>
            <person name="Nakamura S."/>
            <person name="Yamamoto Y."/>
            <person name="Kawahara R."/>
            <person name="Kawatsu K."/>
        </authorList>
    </citation>
    <scope>NUCLEOTIDE SEQUENCE [LARGE SCALE GENOMIC DNA]</scope>
    <source>
        <strain evidence="6 7">VE80</strain>
    </source>
</reference>
<evidence type="ECO:0000256" key="1">
    <source>
        <dbReference type="ARBA" id="ARBA00022722"/>
    </source>
</evidence>
<name>A0A679IN11_9ENTE</name>
<comment type="similarity">
    <text evidence="3">Belongs to the HNH nuclease family.</text>
</comment>
<keyword evidence="2" id="KW-0378">Hydrolase</keyword>
<dbReference type="GO" id="GO:0016787">
    <property type="term" value="F:hydrolase activity"/>
    <property type="evidence" value="ECO:0007669"/>
    <property type="project" value="UniProtKB-KW"/>
</dbReference>
<sequence>MIDVSTKQSRARFYTSNEWRRLRQSILERDHFECQWCKAEGRVTTDAVLEVDHIKELAQYPELSMEPSNLRTLCKDCHNKRHNRMNYRGVAKKRKWQDEWWG</sequence>
<dbReference type="SMART" id="SM00507">
    <property type="entry name" value="HNHc"/>
    <property type="match status" value="1"/>
</dbReference>
<accession>A0A679IN11</accession>
<evidence type="ECO:0000259" key="5">
    <source>
        <dbReference type="SMART" id="SM00507"/>
    </source>
</evidence>
<evidence type="ECO:0000256" key="3">
    <source>
        <dbReference type="ARBA" id="ARBA00038412"/>
    </source>
</evidence>
<organism evidence="6 7">
    <name type="scientific">Enterococcus saigonensis</name>
    <dbReference type="NCBI Taxonomy" id="1805431"/>
    <lineage>
        <taxon>Bacteria</taxon>
        <taxon>Bacillati</taxon>
        <taxon>Bacillota</taxon>
        <taxon>Bacilli</taxon>
        <taxon>Lactobacillales</taxon>
        <taxon>Enterococcaceae</taxon>
        <taxon>Enterococcus</taxon>
    </lineage>
</organism>
<dbReference type="InterPro" id="IPR003615">
    <property type="entry name" value="HNH_nuc"/>
</dbReference>
<dbReference type="Proteomes" id="UP000502998">
    <property type="component" value="Chromosome"/>
</dbReference>
<dbReference type="Pfam" id="PF01844">
    <property type="entry name" value="HNH"/>
    <property type="match status" value="1"/>
</dbReference>
<dbReference type="InterPro" id="IPR002711">
    <property type="entry name" value="HNH"/>
</dbReference>
<evidence type="ECO:0000256" key="4">
    <source>
        <dbReference type="ARBA" id="ARBA00040194"/>
    </source>
</evidence>
<dbReference type="GO" id="GO:0004519">
    <property type="term" value="F:endonuclease activity"/>
    <property type="evidence" value="ECO:0007669"/>
    <property type="project" value="InterPro"/>
</dbReference>
<dbReference type="RefSeq" id="WP_173103773.1">
    <property type="nucleotide sequence ID" value="NZ_AP022822.1"/>
</dbReference>
<dbReference type="GO" id="GO:0003676">
    <property type="term" value="F:nucleic acid binding"/>
    <property type="evidence" value="ECO:0007669"/>
    <property type="project" value="InterPro"/>
</dbReference>
<gene>
    <name evidence="6" type="ORF">EsVE80_21790</name>
</gene>
<feature type="domain" description="HNH nuclease" evidence="5">
    <location>
        <begin position="21"/>
        <end position="79"/>
    </location>
</feature>
<dbReference type="GO" id="GO:0005829">
    <property type="term" value="C:cytosol"/>
    <property type="evidence" value="ECO:0007669"/>
    <property type="project" value="TreeGrafter"/>
</dbReference>
<dbReference type="PANTHER" id="PTHR41286:SF1">
    <property type="entry name" value="HNH NUCLEASE YAJD-RELATED"/>
    <property type="match status" value="1"/>
</dbReference>
<dbReference type="CDD" id="cd00085">
    <property type="entry name" value="HNHc"/>
    <property type="match status" value="1"/>
</dbReference>
<dbReference type="PANTHER" id="PTHR41286">
    <property type="entry name" value="HNH NUCLEASE YAJD-RELATED"/>
    <property type="match status" value="1"/>
</dbReference>
<dbReference type="Gene3D" id="1.10.30.50">
    <property type="match status" value="1"/>
</dbReference>
<evidence type="ECO:0000256" key="2">
    <source>
        <dbReference type="ARBA" id="ARBA00022801"/>
    </source>
</evidence>
<dbReference type="GO" id="GO:0008270">
    <property type="term" value="F:zinc ion binding"/>
    <property type="evidence" value="ECO:0007669"/>
    <property type="project" value="InterPro"/>
</dbReference>
<protein>
    <recommendedName>
        <fullName evidence="4">Putative HNH nuclease YajD</fullName>
    </recommendedName>
</protein>
<evidence type="ECO:0000313" key="7">
    <source>
        <dbReference type="Proteomes" id="UP000502998"/>
    </source>
</evidence>